<dbReference type="Pfam" id="PF01687">
    <property type="entry name" value="Flavokinase"/>
    <property type="match status" value="1"/>
</dbReference>
<dbReference type="InterPro" id="IPR015865">
    <property type="entry name" value="Riboflavin_kinase_bac/euk"/>
</dbReference>
<keyword evidence="5 14" id="KW-0808">Transferase</keyword>
<dbReference type="Proteomes" id="UP000746751">
    <property type="component" value="Unassembled WGS sequence"/>
</dbReference>
<gene>
    <name evidence="16" type="ORF">K8U80_04940</name>
</gene>
<dbReference type="PANTHER" id="PTHR22749">
    <property type="entry name" value="RIBOFLAVIN KINASE/FMN ADENYLYLTRANSFERASE"/>
    <property type="match status" value="1"/>
</dbReference>
<name>A0A921IQ80_9ACTN</name>
<evidence type="ECO:0000256" key="2">
    <source>
        <dbReference type="ARBA" id="ARBA00005201"/>
    </source>
</evidence>
<comment type="caution">
    <text evidence="16">The sequence shown here is derived from an EMBL/GenBank/DDBJ whole genome shotgun (WGS) entry which is preliminary data.</text>
</comment>
<keyword evidence="6 14" id="KW-0548">Nucleotidyltransferase</keyword>
<evidence type="ECO:0000256" key="5">
    <source>
        <dbReference type="ARBA" id="ARBA00022679"/>
    </source>
</evidence>
<dbReference type="EMBL" id="DYVF01000033">
    <property type="protein sequence ID" value="HJG30724.1"/>
    <property type="molecule type" value="Genomic_DNA"/>
</dbReference>
<accession>A0A921IQ80</accession>
<dbReference type="GO" id="GO:0009231">
    <property type="term" value="P:riboflavin biosynthetic process"/>
    <property type="evidence" value="ECO:0007669"/>
    <property type="project" value="InterPro"/>
</dbReference>
<comment type="similarity">
    <text evidence="14">Belongs to the ribF family.</text>
</comment>
<dbReference type="Gene3D" id="3.40.50.620">
    <property type="entry name" value="HUPs"/>
    <property type="match status" value="1"/>
</dbReference>
<evidence type="ECO:0000256" key="7">
    <source>
        <dbReference type="ARBA" id="ARBA00022741"/>
    </source>
</evidence>
<evidence type="ECO:0000256" key="3">
    <source>
        <dbReference type="ARBA" id="ARBA00022630"/>
    </source>
</evidence>
<evidence type="ECO:0000256" key="12">
    <source>
        <dbReference type="ARBA" id="ARBA00047880"/>
    </source>
</evidence>
<comment type="catalytic activity">
    <reaction evidence="12 14">
        <text>riboflavin + ATP = FMN + ADP + H(+)</text>
        <dbReference type="Rhea" id="RHEA:14357"/>
        <dbReference type="ChEBI" id="CHEBI:15378"/>
        <dbReference type="ChEBI" id="CHEBI:30616"/>
        <dbReference type="ChEBI" id="CHEBI:57986"/>
        <dbReference type="ChEBI" id="CHEBI:58210"/>
        <dbReference type="ChEBI" id="CHEBI:456216"/>
        <dbReference type="EC" id="2.7.1.26"/>
    </reaction>
</comment>
<evidence type="ECO:0000256" key="13">
    <source>
        <dbReference type="ARBA" id="ARBA00049494"/>
    </source>
</evidence>
<keyword evidence="3 14" id="KW-0285">Flavoprotein</keyword>
<comment type="pathway">
    <text evidence="1 14">Cofactor biosynthesis; FAD biosynthesis; FAD from FMN: step 1/1.</text>
</comment>
<dbReference type="CDD" id="cd02064">
    <property type="entry name" value="FAD_synthetase_N"/>
    <property type="match status" value="1"/>
</dbReference>
<keyword evidence="11" id="KW-0511">Multifunctional enzyme</keyword>
<comment type="catalytic activity">
    <reaction evidence="13 14">
        <text>FMN + ATP + H(+) = FAD + diphosphate</text>
        <dbReference type="Rhea" id="RHEA:17237"/>
        <dbReference type="ChEBI" id="CHEBI:15378"/>
        <dbReference type="ChEBI" id="CHEBI:30616"/>
        <dbReference type="ChEBI" id="CHEBI:33019"/>
        <dbReference type="ChEBI" id="CHEBI:57692"/>
        <dbReference type="ChEBI" id="CHEBI:58210"/>
        <dbReference type="EC" id="2.7.7.2"/>
    </reaction>
</comment>
<comment type="pathway">
    <text evidence="2 14">Cofactor biosynthesis; FMN biosynthesis; FMN from riboflavin (ATP route): step 1/1.</text>
</comment>
<reference evidence="16" key="1">
    <citation type="journal article" date="2021" name="PeerJ">
        <title>Extensive microbial diversity within the chicken gut microbiome revealed by metagenomics and culture.</title>
        <authorList>
            <person name="Gilroy R."/>
            <person name="Ravi A."/>
            <person name="Getino M."/>
            <person name="Pursley I."/>
            <person name="Horton D.L."/>
            <person name="Alikhan N.F."/>
            <person name="Baker D."/>
            <person name="Gharbi K."/>
            <person name="Hall N."/>
            <person name="Watson M."/>
            <person name="Adriaenssens E.M."/>
            <person name="Foster-Nyarko E."/>
            <person name="Jarju S."/>
            <person name="Secka A."/>
            <person name="Antonio M."/>
            <person name="Oren A."/>
            <person name="Chaudhuri R.R."/>
            <person name="La Ragione R."/>
            <person name="Hildebrand F."/>
            <person name="Pallen M.J."/>
        </authorList>
    </citation>
    <scope>NUCLEOTIDE SEQUENCE</scope>
    <source>
        <strain evidence="16">ChiGjej2B2-7701</strain>
    </source>
</reference>
<dbReference type="GO" id="GO:0009398">
    <property type="term" value="P:FMN biosynthetic process"/>
    <property type="evidence" value="ECO:0007669"/>
    <property type="project" value="UniProtKB-UniRule"/>
</dbReference>
<dbReference type="InterPro" id="IPR002606">
    <property type="entry name" value="Riboflavin_kinase_bac"/>
</dbReference>
<reference evidence="16" key="2">
    <citation type="submission" date="2021-09" db="EMBL/GenBank/DDBJ databases">
        <authorList>
            <person name="Gilroy R."/>
        </authorList>
    </citation>
    <scope>NUCLEOTIDE SEQUENCE</scope>
    <source>
        <strain evidence="16">ChiGjej2B2-7701</strain>
    </source>
</reference>
<evidence type="ECO:0000256" key="9">
    <source>
        <dbReference type="ARBA" id="ARBA00022827"/>
    </source>
</evidence>
<dbReference type="SUPFAM" id="SSF82114">
    <property type="entry name" value="Riboflavin kinase-like"/>
    <property type="match status" value="1"/>
</dbReference>
<dbReference type="AlphaFoldDB" id="A0A921IQ80"/>
<keyword evidence="4 14" id="KW-0288">FMN</keyword>
<dbReference type="PIRSF" id="PIRSF004491">
    <property type="entry name" value="FAD_Synth"/>
    <property type="match status" value="1"/>
</dbReference>
<evidence type="ECO:0000256" key="10">
    <source>
        <dbReference type="ARBA" id="ARBA00022840"/>
    </source>
</evidence>
<dbReference type="EC" id="2.7.7.2" evidence="14"/>
<proteinExistence type="inferred from homology"/>
<evidence type="ECO:0000256" key="14">
    <source>
        <dbReference type="PIRNR" id="PIRNR004491"/>
    </source>
</evidence>
<dbReference type="InterPro" id="IPR023468">
    <property type="entry name" value="Riboflavin_kinase"/>
</dbReference>
<organism evidence="16 17">
    <name type="scientific">Collinsella ihumii</name>
    <dbReference type="NCBI Taxonomy" id="1720204"/>
    <lineage>
        <taxon>Bacteria</taxon>
        <taxon>Bacillati</taxon>
        <taxon>Actinomycetota</taxon>
        <taxon>Coriobacteriia</taxon>
        <taxon>Coriobacteriales</taxon>
        <taxon>Coriobacteriaceae</taxon>
        <taxon>Collinsella</taxon>
    </lineage>
</organism>
<dbReference type="InterPro" id="IPR015864">
    <property type="entry name" value="FAD_synthase"/>
</dbReference>
<dbReference type="EC" id="2.7.1.26" evidence="14"/>
<dbReference type="GO" id="GO:0008531">
    <property type="term" value="F:riboflavin kinase activity"/>
    <property type="evidence" value="ECO:0007669"/>
    <property type="project" value="UniProtKB-UniRule"/>
</dbReference>
<dbReference type="GO" id="GO:0003919">
    <property type="term" value="F:FMN adenylyltransferase activity"/>
    <property type="evidence" value="ECO:0007669"/>
    <property type="project" value="UniProtKB-UniRule"/>
</dbReference>
<keyword evidence="8 14" id="KW-0418">Kinase</keyword>
<evidence type="ECO:0000313" key="16">
    <source>
        <dbReference type="EMBL" id="HJG30724.1"/>
    </source>
</evidence>
<dbReference type="Gene3D" id="2.40.30.30">
    <property type="entry name" value="Riboflavin kinase-like"/>
    <property type="match status" value="1"/>
</dbReference>
<feature type="domain" description="Riboflavin kinase" evidence="15">
    <location>
        <begin position="200"/>
        <end position="326"/>
    </location>
</feature>
<evidence type="ECO:0000256" key="11">
    <source>
        <dbReference type="ARBA" id="ARBA00023268"/>
    </source>
</evidence>
<keyword evidence="9 14" id="KW-0274">FAD</keyword>
<dbReference type="Pfam" id="PF06574">
    <property type="entry name" value="FAD_syn"/>
    <property type="match status" value="1"/>
</dbReference>
<evidence type="ECO:0000256" key="1">
    <source>
        <dbReference type="ARBA" id="ARBA00004726"/>
    </source>
</evidence>
<keyword evidence="10 14" id="KW-0067">ATP-binding</keyword>
<dbReference type="SUPFAM" id="SSF52374">
    <property type="entry name" value="Nucleotidylyl transferase"/>
    <property type="match status" value="1"/>
</dbReference>
<keyword evidence="7 14" id="KW-0547">Nucleotide-binding</keyword>
<evidence type="ECO:0000259" key="15">
    <source>
        <dbReference type="SMART" id="SM00904"/>
    </source>
</evidence>
<evidence type="ECO:0000256" key="6">
    <source>
        <dbReference type="ARBA" id="ARBA00022695"/>
    </source>
</evidence>
<protein>
    <recommendedName>
        <fullName evidence="14">Riboflavin biosynthesis protein</fullName>
    </recommendedName>
    <domain>
        <recommendedName>
            <fullName evidence="14">Riboflavin kinase</fullName>
            <ecNumber evidence="14">2.7.1.26</ecNumber>
        </recommendedName>
        <alternativeName>
            <fullName evidence="14">Flavokinase</fullName>
        </alternativeName>
    </domain>
    <domain>
        <recommendedName>
            <fullName evidence="14">FMN adenylyltransferase</fullName>
            <ecNumber evidence="14">2.7.7.2</ecNumber>
        </recommendedName>
        <alternativeName>
            <fullName evidence="14">FAD pyrophosphorylase</fullName>
        </alternativeName>
        <alternativeName>
            <fullName evidence="14">FAD synthase</fullName>
        </alternativeName>
    </domain>
</protein>
<dbReference type="InterPro" id="IPR023465">
    <property type="entry name" value="Riboflavin_kinase_dom_sf"/>
</dbReference>
<evidence type="ECO:0000256" key="4">
    <source>
        <dbReference type="ARBA" id="ARBA00022643"/>
    </source>
</evidence>
<evidence type="ECO:0000313" key="17">
    <source>
        <dbReference type="Proteomes" id="UP000746751"/>
    </source>
</evidence>
<dbReference type="GO" id="GO:0005524">
    <property type="term" value="F:ATP binding"/>
    <property type="evidence" value="ECO:0007669"/>
    <property type="project" value="UniProtKB-UniRule"/>
</dbReference>
<dbReference type="PANTHER" id="PTHR22749:SF6">
    <property type="entry name" value="RIBOFLAVIN KINASE"/>
    <property type="match status" value="1"/>
</dbReference>
<dbReference type="InterPro" id="IPR014729">
    <property type="entry name" value="Rossmann-like_a/b/a_fold"/>
</dbReference>
<evidence type="ECO:0000256" key="8">
    <source>
        <dbReference type="ARBA" id="ARBA00022777"/>
    </source>
</evidence>
<dbReference type="SMART" id="SM00904">
    <property type="entry name" value="Flavokinase"/>
    <property type="match status" value="1"/>
</dbReference>
<dbReference type="GO" id="GO:0006747">
    <property type="term" value="P:FAD biosynthetic process"/>
    <property type="evidence" value="ECO:0007669"/>
    <property type="project" value="UniProtKB-UniRule"/>
</dbReference>
<sequence length="333" mass="34974">MMPEVRELRRDFLREDGPAALIRLEDGAAASLGDAVIAIGAFDGFHIGHQKLIARTVADARARGMHACAVTFDPDPDCVVGPGPAPKLMLRDDRLSALRASGVDAVVVVPFTRELAALDHAAFFSDVLSPVMDVRAVHVGCDFRLGRGGASTVEVMRAWGAARGIEVTGHSLVLADGSAVTATRIRALLAEGLVEDARAELGRRFMMRGTVGSGRGQGTGMGFPTANIAVPAGLVWPKDGVYACLAELDGVVWPAAVNVGIPPTFAGLPGASKLEANLIGFSGDVRGSAVSLAFCRRLRDSRVFGSERELIDTVMGNIQDIRDEYGESGVCIA</sequence>